<reference evidence="2 3" key="1">
    <citation type="journal article" date="2021" name="BMC Genomics">
        <title>Datura genome reveals duplications of psychoactive alkaloid biosynthetic genes and high mutation rate following tissue culture.</title>
        <authorList>
            <person name="Rajewski A."/>
            <person name="Carter-House D."/>
            <person name="Stajich J."/>
            <person name="Litt A."/>
        </authorList>
    </citation>
    <scope>NUCLEOTIDE SEQUENCE [LARGE SCALE GENOMIC DNA]</scope>
    <source>
        <strain evidence="2">AR-01</strain>
    </source>
</reference>
<proteinExistence type="predicted"/>
<feature type="signal peptide" evidence="1">
    <location>
        <begin position="1"/>
        <end position="15"/>
    </location>
</feature>
<keyword evidence="1" id="KW-0732">Signal</keyword>
<accession>A0ABS8SVI3</accession>
<organism evidence="2 3">
    <name type="scientific">Datura stramonium</name>
    <name type="common">Jimsonweed</name>
    <name type="synonym">Common thornapple</name>
    <dbReference type="NCBI Taxonomy" id="4076"/>
    <lineage>
        <taxon>Eukaryota</taxon>
        <taxon>Viridiplantae</taxon>
        <taxon>Streptophyta</taxon>
        <taxon>Embryophyta</taxon>
        <taxon>Tracheophyta</taxon>
        <taxon>Spermatophyta</taxon>
        <taxon>Magnoliopsida</taxon>
        <taxon>eudicotyledons</taxon>
        <taxon>Gunneridae</taxon>
        <taxon>Pentapetalae</taxon>
        <taxon>asterids</taxon>
        <taxon>lamiids</taxon>
        <taxon>Solanales</taxon>
        <taxon>Solanaceae</taxon>
        <taxon>Solanoideae</taxon>
        <taxon>Datureae</taxon>
        <taxon>Datura</taxon>
    </lineage>
</organism>
<evidence type="ECO:0000256" key="1">
    <source>
        <dbReference type="SAM" id="SignalP"/>
    </source>
</evidence>
<comment type="caution">
    <text evidence="2">The sequence shown here is derived from an EMBL/GenBank/DDBJ whole genome shotgun (WGS) entry which is preliminary data.</text>
</comment>
<gene>
    <name evidence="2" type="ORF">HAX54_049358</name>
</gene>
<name>A0ABS8SVI3_DATST</name>
<dbReference type="Proteomes" id="UP000823775">
    <property type="component" value="Unassembled WGS sequence"/>
</dbReference>
<dbReference type="EMBL" id="JACEIK010000835">
    <property type="protein sequence ID" value="MCD7462784.1"/>
    <property type="molecule type" value="Genomic_DNA"/>
</dbReference>
<evidence type="ECO:0000313" key="3">
    <source>
        <dbReference type="Proteomes" id="UP000823775"/>
    </source>
</evidence>
<sequence>MTCLLFGISLAVVQLGVVPPFTEDTARPVNVVHVVDMTGANGEKQEPASHISLFSTTPGNLVKEVEQIGEGFTCGTDKPLDFVTFSVKYGCWSNKNANIGWHTQDIPLIRVENDTKGDNRITHVSIDTKLSTRWTLGINTDEVEDFQLKDGREELVPIGDKSNAEGWHIIQFSGGKKAPRKFRLTLFWSNNHTHNKDSNTFLLKLRTDLDRITSPTETVLGKLPQWCSLFGKSTSPLTLAFLTSLPVDFDF</sequence>
<protein>
    <submittedName>
        <fullName evidence="2">Uncharacterized protein</fullName>
    </submittedName>
</protein>
<feature type="chain" id="PRO_5046819665" evidence="1">
    <location>
        <begin position="16"/>
        <end position="251"/>
    </location>
</feature>
<evidence type="ECO:0000313" key="2">
    <source>
        <dbReference type="EMBL" id="MCD7462784.1"/>
    </source>
</evidence>
<keyword evidence="3" id="KW-1185">Reference proteome</keyword>